<dbReference type="InterPro" id="IPR003760">
    <property type="entry name" value="PnrA-like"/>
</dbReference>
<name>A0ABV9NSL6_9BACI</name>
<dbReference type="InterPro" id="IPR050957">
    <property type="entry name" value="BMP_lipoprotein"/>
</dbReference>
<feature type="domain" description="ABC transporter substrate-binding protein PnrA-like" evidence="8">
    <location>
        <begin position="27"/>
        <end position="312"/>
    </location>
</feature>
<dbReference type="Gene3D" id="3.40.50.2300">
    <property type="match status" value="2"/>
</dbReference>
<protein>
    <submittedName>
        <fullName evidence="9">BMP family ABC transporter substrate-binding protein</fullName>
    </submittedName>
</protein>
<dbReference type="Proteomes" id="UP001595896">
    <property type="component" value="Unassembled WGS sequence"/>
</dbReference>
<dbReference type="PROSITE" id="PS51257">
    <property type="entry name" value="PROKAR_LIPOPROTEIN"/>
    <property type="match status" value="1"/>
</dbReference>
<dbReference type="PANTHER" id="PTHR34296">
    <property type="entry name" value="TRANSCRIPTIONAL ACTIVATOR PROTEIN MED"/>
    <property type="match status" value="1"/>
</dbReference>
<organism evidence="9 10">
    <name type="scientific">Bacillus daqingensis</name>
    <dbReference type="NCBI Taxonomy" id="872396"/>
    <lineage>
        <taxon>Bacteria</taxon>
        <taxon>Bacillati</taxon>
        <taxon>Bacillota</taxon>
        <taxon>Bacilli</taxon>
        <taxon>Bacillales</taxon>
        <taxon>Bacillaceae</taxon>
        <taxon>Bacillus</taxon>
    </lineage>
</organism>
<dbReference type="InterPro" id="IPR028082">
    <property type="entry name" value="Peripla_BP_I"/>
</dbReference>
<evidence type="ECO:0000256" key="5">
    <source>
        <dbReference type="ARBA" id="ARBA00023136"/>
    </source>
</evidence>
<dbReference type="Pfam" id="PF02608">
    <property type="entry name" value="Bmp"/>
    <property type="match status" value="1"/>
</dbReference>
<keyword evidence="5" id="KW-0472">Membrane</keyword>
<comment type="similarity">
    <text evidence="2">Belongs to the BMP lipoprotein family.</text>
</comment>
<evidence type="ECO:0000259" key="8">
    <source>
        <dbReference type="Pfam" id="PF02608"/>
    </source>
</evidence>
<sequence length="319" mass="35537">MKQLVFVTLLLITTACASAEERDRMEVGLLLTHPIEEQEWNRQGYEGVLQLQSDYDAEVHVMEGITNFEETAEAVEQLADEGVNLLFGHGSIYSDMFLQLNNDYEDIHFISFNESASAENVSSMHFEGYAMGYFAGMLAAEQSVSGHIAVIGAFPYQPEVQAFAEGARWHDPDIQVSARMTESWIDDHAAVHYLDELADEHADVFYTAGDGFSEAAIERAADRGVHVIGYVTDQSSVSQETVLTSTLQHVEELYLTAADRFLNGTLEPGRHSFDFADGAISFAPFGPAVEEETKEWINEMVQSYAEDGKLPHESEQEEE</sequence>
<keyword evidence="3" id="KW-1003">Cell membrane</keyword>
<evidence type="ECO:0000256" key="7">
    <source>
        <dbReference type="SAM" id="SignalP"/>
    </source>
</evidence>
<feature type="chain" id="PRO_5045417229" evidence="7">
    <location>
        <begin position="20"/>
        <end position="319"/>
    </location>
</feature>
<reference evidence="10" key="1">
    <citation type="journal article" date="2019" name="Int. J. Syst. Evol. Microbiol.">
        <title>The Global Catalogue of Microorganisms (GCM) 10K type strain sequencing project: providing services to taxonomists for standard genome sequencing and annotation.</title>
        <authorList>
            <consortium name="The Broad Institute Genomics Platform"/>
            <consortium name="The Broad Institute Genome Sequencing Center for Infectious Disease"/>
            <person name="Wu L."/>
            <person name="Ma J."/>
        </authorList>
    </citation>
    <scope>NUCLEOTIDE SEQUENCE [LARGE SCALE GENOMIC DNA]</scope>
    <source>
        <strain evidence="10">JCM 12165</strain>
    </source>
</reference>
<keyword evidence="10" id="KW-1185">Reference proteome</keyword>
<evidence type="ECO:0000313" key="9">
    <source>
        <dbReference type="EMBL" id="MFC4735326.1"/>
    </source>
</evidence>
<evidence type="ECO:0000256" key="6">
    <source>
        <dbReference type="ARBA" id="ARBA00023288"/>
    </source>
</evidence>
<feature type="signal peptide" evidence="7">
    <location>
        <begin position="1"/>
        <end position="19"/>
    </location>
</feature>
<evidence type="ECO:0000256" key="4">
    <source>
        <dbReference type="ARBA" id="ARBA00022729"/>
    </source>
</evidence>
<accession>A0ABV9NSL6</accession>
<dbReference type="EMBL" id="JBHSGK010000003">
    <property type="protein sequence ID" value="MFC4735326.1"/>
    <property type="molecule type" value="Genomic_DNA"/>
</dbReference>
<evidence type="ECO:0000313" key="10">
    <source>
        <dbReference type="Proteomes" id="UP001595896"/>
    </source>
</evidence>
<dbReference type="RefSeq" id="WP_377907953.1">
    <property type="nucleotide sequence ID" value="NZ_JBHSGK010000003.1"/>
</dbReference>
<dbReference type="SUPFAM" id="SSF53822">
    <property type="entry name" value="Periplasmic binding protein-like I"/>
    <property type="match status" value="1"/>
</dbReference>
<evidence type="ECO:0000256" key="2">
    <source>
        <dbReference type="ARBA" id="ARBA00008610"/>
    </source>
</evidence>
<comment type="caution">
    <text evidence="9">The sequence shown here is derived from an EMBL/GenBank/DDBJ whole genome shotgun (WGS) entry which is preliminary data.</text>
</comment>
<comment type="subcellular location">
    <subcellularLocation>
        <location evidence="1">Cell membrane</location>
        <topology evidence="1">Lipid-anchor</topology>
    </subcellularLocation>
</comment>
<keyword evidence="4 7" id="KW-0732">Signal</keyword>
<keyword evidence="6" id="KW-0449">Lipoprotein</keyword>
<evidence type="ECO:0000256" key="3">
    <source>
        <dbReference type="ARBA" id="ARBA00022475"/>
    </source>
</evidence>
<proteinExistence type="inferred from homology"/>
<evidence type="ECO:0000256" key="1">
    <source>
        <dbReference type="ARBA" id="ARBA00004193"/>
    </source>
</evidence>
<dbReference type="PANTHER" id="PTHR34296:SF2">
    <property type="entry name" value="ABC TRANSPORTER GUANOSINE-BINDING PROTEIN NUPN"/>
    <property type="match status" value="1"/>
</dbReference>
<gene>
    <name evidence="9" type="ORF">ACFO4L_01895</name>
</gene>